<reference evidence="2" key="1">
    <citation type="journal article" date="2019" name="Int. J. Syst. Evol. Microbiol.">
        <title>The Global Catalogue of Microorganisms (GCM) 10K type strain sequencing project: providing services to taxonomists for standard genome sequencing and annotation.</title>
        <authorList>
            <consortium name="The Broad Institute Genomics Platform"/>
            <consortium name="The Broad Institute Genome Sequencing Center for Infectious Disease"/>
            <person name="Wu L."/>
            <person name="Ma J."/>
        </authorList>
    </citation>
    <scope>NUCLEOTIDE SEQUENCE [LARGE SCALE GENOMIC DNA]</scope>
    <source>
        <strain evidence="2">CCUG 57942</strain>
    </source>
</reference>
<proteinExistence type="predicted"/>
<dbReference type="RefSeq" id="WP_377090274.1">
    <property type="nucleotide sequence ID" value="NZ_JBHSJL010000014.1"/>
</dbReference>
<comment type="caution">
    <text evidence="1">The sequence shown here is derived from an EMBL/GenBank/DDBJ whole genome shotgun (WGS) entry which is preliminary data.</text>
</comment>
<evidence type="ECO:0000313" key="1">
    <source>
        <dbReference type="EMBL" id="MFD2158136.1"/>
    </source>
</evidence>
<keyword evidence="2" id="KW-1185">Reference proteome</keyword>
<name>A0ABW4Z8I3_9BACT</name>
<protein>
    <submittedName>
        <fullName evidence="1">Uncharacterized protein</fullName>
    </submittedName>
</protein>
<evidence type="ECO:0000313" key="2">
    <source>
        <dbReference type="Proteomes" id="UP001597389"/>
    </source>
</evidence>
<dbReference type="Proteomes" id="UP001597389">
    <property type="component" value="Unassembled WGS sequence"/>
</dbReference>
<dbReference type="EMBL" id="JBHUJB010000021">
    <property type="protein sequence ID" value="MFD2158136.1"/>
    <property type="molecule type" value="Genomic_DNA"/>
</dbReference>
<accession>A0ABW4Z8I3</accession>
<organism evidence="1 2">
    <name type="scientific">Rubritalea tangerina</name>
    <dbReference type="NCBI Taxonomy" id="430798"/>
    <lineage>
        <taxon>Bacteria</taxon>
        <taxon>Pseudomonadati</taxon>
        <taxon>Verrucomicrobiota</taxon>
        <taxon>Verrucomicrobiia</taxon>
        <taxon>Verrucomicrobiales</taxon>
        <taxon>Rubritaleaceae</taxon>
        <taxon>Rubritalea</taxon>
    </lineage>
</organism>
<sequence>MILRVLASLSLLTAHSLRAEFQTPIDEQWILSEDKKTFLQSLTPGTDDYHFFHALYFQQNGETENFLKTMQMWKRIYKNSPPTRATQLLNRQTILDYEANKAGSAEALMRILELDQVHLKQNPNNQMDKTPSTLDPNKVNRKAFLDSLGTLTPNKLLNATTKDYWRELISNGHNWTKQERITILKKITRPDTPGILPLIVENFKEPGGIELNQIACANQLSLKQLDTIATQIPKIRHSNHFIALRISAMRPIDTKNFARFPERELEWLEQLDSYVSKLPAAYDSLKANVLYHRLQASANQDTYTKDLFLRYLNLPRTHSPVWRKRTSKFAPINTSKSFHDWTKLTPIGPELPLIERYLDHLLADSNNHESIAPFFNDKYFKKRATIAQLLSGEPSNKTQQGLSAEEFETLRDSRELNIADSTPNHWKQDDTVKLKLDLKNIQQITVSIYALDSLHYTKETNKEITNSLDLSSLSPNSTQVIEIDKPKFLRHRTDLELPELKGIGSWMVEIFANGKRCSALIHKGEVHHAIRDTGNGLEMLLSDYDGTPLKGAEVILRNKTYLSDERGQIKLPYSPIHTNTPAILHLPSKDRKNGITKIINIERSKLNQSLQVSTISHPEQWLADHPASLHFKPNFLVNGKLGDLSRINSSHATITGELIDGQTIELARSEIKISPNDFLKLGFTVPKGLKTLTLELRCVLKPSSPRTQALTLKTKKNIPVTAEPNTEEIAHHYFYKNQNNDWLLQCLGRNGEPWPNQNLAISFTHNQFHSPITLYLKTDQDGQINLGQLHQIKSLKVSTSEGIAASTLTLTPQKSLTPLSSHFLTDTPIKLQLRSPHKLSNTTFSLRQIDGAKTNHFNKLSLTNKQLEIAQLPAGNYSLIVPGYLPHKFEVLQATPQNQWWTQAGRALATPLPNSPQIIDLNTTESKLTVQLSDSNQHTRIHLLAYHYSTNTTPYLPEPPRISSPTDFHFGFTPSIYNNGGNLSEEYQYILNRRSHGDKLGNMLERPAWHIYPWQTQNSASYLSELEEGGFGSGGRRGFGSVAKKSAKKYAPHSHPRTSSPIHFLSEPAKVIANLTPNQQGKLEINLDKFQGFQRIDAILTQGPQFDAQQLTLGSQDIKKIDLRLAKSLEPKTSFKATETYAILKPKASVTIENIVDAEWKSYTTLDNLFSYFHTHASTSEFRDKLNQFAPLLQWPTLNQQERLQLVSKIHSHECHLFIHQHDNDWFNTHIKPTLVNKRRKDFIDHYLLGHDLSHYAKPRYFHNLNTIEKAILAQQLKSNAIKAHLEAEYERVKPDSEAETILFTSLLKQGFESDLDFMKLSLAPDASSIYIRRKLQNIILPSVNFQNISLAQAIDILYSRARELDTLELDPQKKGVHFSLSTTLSPHSNNSEFGGSKPPLIRSLQLKNVPLEIVLQQLCDMTQTRYKVENGAISILPATDFDNTDFYTRNVQVPPDFMTLLNDGSGSMDDPFADDTPNRLTAQPPLKELLESAGITFPEGASASFNRATNTITIRNTANNLDMIEMLTTELRSPSTSKLEDTITLRSRSNITTPEEKIASDAFSDDPFAESVDNSSALIIDEAALPHETKAYEDAYYFKHKQLNGSLDIQANRFWIQFAQSPANQPFLSPHFAECKNTPHEALITLALSDLPFKSEKPKVKIERNSMQITANKAMLLFYRDLQPSKTVGDKLLANLRYFRQGDRISEDQYGRERENTITGSFQTLTPYEAHLVITNPSGIAREIDILRQIPSGAIPLDTPDTLLSLSTTLSPHSSWQHVIRFYFPKKGEHQHYPPQVHENGAQVADIQTQTMNVVDHLPVELKDTWLQLVFGNDENAILDALKKRPAHTINVEALSSRMAQPQFYQQAMPILKERLMPTAHFTSHAIALRDLDTLADYLSNPTVSSNYFGTYFTSETCDINPYANYQFTDTEWRPLITARSYPLIHSNRISNEKVFVDYLNLLQQLIWLPELDNDAKLTLVYHLFLHQRNSLAQEILQTCSKEDSDAKMQFDYLTCYTHFLNGSPNLAAPIAQKWVKSSTEPWTSRFQQVLDQSQQIAEKSIMQIAENGDSDTQQKFWAAHLKKNNTLQIEHKGIDQISIQVYPVDLEVLFSNAPFLDSKSTNYKAIRPLQELQVKLPADKSLTEVKLPETYQTGSRLLVINKEGKEWIHPLQSSKLNMLIDKHNGILQAVHNKTPTPKCYVKVYALLNDGTTEFFKDGHTDLRGMFDFRSHNTHAPDAVSSYAFFISHPELGSITRILGDRRPNNGDFLPPLD</sequence>
<gene>
    <name evidence="1" type="ORF">ACFSW8_04420</name>
</gene>